<evidence type="ECO:0000256" key="3">
    <source>
        <dbReference type="ARBA" id="ARBA00023274"/>
    </source>
</evidence>
<dbReference type="InterPro" id="IPR018275">
    <property type="entry name" value="Ribosomal_bS18_CS"/>
</dbReference>
<dbReference type="PANTHER" id="PTHR13479">
    <property type="entry name" value="30S RIBOSOMAL PROTEIN S18"/>
    <property type="match status" value="1"/>
</dbReference>
<keyword evidence="5" id="KW-0694">RNA-binding</keyword>
<keyword evidence="3 5" id="KW-0687">Ribonucleoprotein</keyword>
<comment type="subunit">
    <text evidence="5">Part of the 30S ribosomal subunit. Forms a tight heterodimer with protein bS6.</text>
</comment>
<dbReference type="PANTHER" id="PTHR13479:SF40">
    <property type="entry name" value="SMALL RIBOSOMAL SUBUNIT PROTEIN BS18M"/>
    <property type="match status" value="1"/>
</dbReference>
<dbReference type="GO" id="GO:0022627">
    <property type="term" value="C:cytosolic small ribosomal subunit"/>
    <property type="evidence" value="ECO:0007669"/>
    <property type="project" value="TreeGrafter"/>
</dbReference>
<dbReference type="Gene3D" id="4.10.640.10">
    <property type="entry name" value="Ribosomal protein S18"/>
    <property type="match status" value="1"/>
</dbReference>
<keyword evidence="2 5" id="KW-0689">Ribosomal protein</keyword>
<dbReference type="AlphaFoldDB" id="A4ZZ08"/>
<dbReference type="InterPro" id="IPR036870">
    <property type="entry name" value="Ribosomal_bS18_sf"/>
</dbReference>
<keyword evidence="7" id="KW-0812">Transmembrane</keyword>
<sequence length="124" mass="14792">MIKSQIHLKSLVLIMILMRIYLFRSLIFMYKDVDSNQRDLRSDGHQDGLKKNPNFRFFKKKTCKFCDIDKVPDYKDFDFLKKFITDQGKILPRRITGTSAKHQRCLALEIKKARYMALLPFVKK</sequence>
<evidence type="ECO:0000256" key="7">
    <source>
        <dbReference type="SAM" id="Phobius"/>
    </source>
</evidence>
<gene>
    <name evidence="5" type="primary">rpsR</name>
</gene>
<evidence type="ECO:0000256" key="4">
    <source>
        <dbReference type="ARBA" id="ARBA00035141"/>
    </source>
</evidence>
<dbReference type="NCBIfam" id="TIGR00165">
    <property type="entry name" value="S18"/>
    <property type="match status" value="1"/>
</dbReference>
<keyword evidence="7" id="KW-1133">Transmembrane helix</keyword>
<dbReference type="InterPro" id="IPR001648">
    <property type="entry name" value="Ribosomal_bS18"/>
</dbReference>
<dbReference type="PRINTS" id="PR00974">
    <property type="entry name" value="RIBOSOMALS18"/>
</dbReference>
<evidence type="ECO:0000313" key="8">
    <source>
        <dbReference type="EMBL" id="ABP88170.1"/>
    </source>
</evidence>
<protein>
    <recommendedName>
        <fullName evidence="4 5">Small ribosomal subunit protein bS18</fullName>
    </recommendedName>
</protein>
<dbReference type="Pfam" id="PF01084">
    <property type="entry name" value="Ribosomal_S18"/>
    <property type="match status" value="1"/>
</dbReference>
<proteinExistence type="inferred from homology"/>
<organism evidence="8">
    <name type="scientific">Borrelia lonestari</name>
    <dbReference type="NCBI Taxonomy" id="38876"/>
    <lineage>
        <taxon>Bacteria</taxon>
        <taxon>Pseudomonadati</taxon>
        <taxon>Spirochaetota</taxon>
        <taxon>Spirochaetia</taxon>
        <taxon>Spirochaetales</taxon>
        <taxon>Borreliaceae</taxon>
        <taxon>Borrelia</taxon>
    </lineage>
</organism>
<dbReference type="HAMAP" id="MF_00270">
    <property type="entry name" value="Ribosomal_bS18"/>
    <property type="match status" value="1"/>
</dbReference>
<evidence type="ECO:0000256" key="1">
    <source>
        <dbReference type="ARBA" id="ARBA00005589"/>
    </source>
</evidence>
<name>A4ZZ08_9SPIR</name>
<evidence type="ECO:0000256" key="2">
    <source>
        <dbReference type="ARBA" id="ARBA00022980"/>
    </source>
</evidence>
<keyword evidence="5" id="KW-0699">rRNA-binding</keyword>
<dbReference type="GO" id="GO:0003735">
    <property type="term" value="F:structural constituent of ribosome"/>
    <property type="evidence" value="ECO:0007669"/>
    <property type="project" value="InterPro"/>
</dbReference>
<evidence type="ECO:0000256" key="6">
    <source>
        <dbReference type="RuleBase" id="RU003910"/>
    </source>
</evidence>
<reference evidence="8" key="1">
    <citation type="submission" date="2007-03" db="EMBL/GenBank/DDBJ databases">
        <title>Genetic Characterization of Borrelia lonestari strain LS-1.</title>
        <authorList>
            <person name="Williamson P.C."/>
            <person name="Billingsley P.M."/>
            <person name="Little S.E."/>
        </authorList>
    </citation>
    <scope>NUCLEOTIDE SEQUENCE</scope>
    <source>
        <strain evidence="8">LS-1</strain>
    </source>
</reference>
<dbReference type="SUPFAM" id="SSF46911">
    <property type="entry name" value="Ribosomal protein S18"/>
    <property type="match status" value="1"/>
</dbReference>
<dbReference type="GO" id="GO:0006412">
    <property type="term" value="P:translation"/>
    <property type="evidence" value="ECO:0007669"/>
    <property type="project" value="UniProtKB-UniRule"/>
</dbReference>
<keyword evidence="7" id="KW-0472">Membrane</keyword>
<evidence type="ECO:0000256" key="5">
    <source>
        <dbReference type="HAMAP-Rule" id="MF_00270"/>
    </source>
</evidence>
<comment type="similarity">
    <text evidence="1 5 6">Belongs to the bacterial ribosomal protein bS18 family.</text>
</comment>
<accession>A4ZZ08</accession>
<dbReference type="EMBL" id="EF507520">
    <property type="protein sequence ID" value="ABP88170.1"/>
    <property type="molecule type" value="Genomic_DNA"/>
</dbReference>
<comment type="function">
    <text evidence="5">Binds as a heterodimer with protein bS6 to the central domain of the 16S rRNA, where it helps stabilize the platform of the 30S subunit.</text>
</comment>
<dbReference type="PROSITE" id="PS00057">
    <property type="entry name" value="RIBOSOMAL_S18"/>
    <property type="match status" value="1"/>
</dbReference>
<dbReference type="GO" id="GO:0070181">
    <property type="term" value="F:small ribosomal subunit rRNA binding"/>
    <property type="evidence" value="ECO:0007669"/>
    <property type="project" value="TreeGrafter"/>
</dbReference>
<feature type="transmembrane region" description="Helical" evidence="7">
    <location>
        <begin position="12"/>
        <end position="30"/>
    </location>
</feature>